<dbReference type="EMBL" id="FNFK01000008">
    <property type="protein sequence ID" value="SDJ97122.1"/>
    <property type="molecule type" value="Genomic_DNA"/>
</dbReference>
<dbReference type="OrthoDB" id="4191603at2"/>
<dbReference type="RefSeq" id="WP_091265535.1">
    <property type="nucleotide sequence ID" value="NZ_FNFK01000008.1"/>
</dbReference>
<evidence type="ECO:0000313" key="4">
    <source>
        <dbReference type="Proteomes" id="UP000199433"/>
    </source>
</evidence>
<evidence type="ECO:0000313" key="3">
    <source>
        <dbReference type="EMBL" id="SDJ97122.1"/>
    </source>
</evidence>
<sequence length="220" mass="25346">MKNYKRLPKHIGVIPDGNRRWAVHKGLKKHDGYDHGIGPGLKLYEACLELGVEEMTYYGFTMDNVKRPSLQTKAFQKACVDSVNELKKRDADLLVIGNTDSKVFPKELLPYAMKRTKFGEGRMKVNFLVNYGWNWDLNYGLKNGEASSDNNVIDHIASKGISRMDLVLRWGGRRRLSGFLPIQSIYSDIYVIDEYWPNYKVEHLHEALEWYQETDVTLGG</sequence>
<dbReference type="Proteomes" id="UP000199433">
    <property type="component" value="Unassembled WGS sequence"/>
</dbReference>
<dbReference type="Pfam" id="PF01255">
    <property type="entry name" value="Prenyltransf"/>
    <property type="match status" value="1"/>
</dbReference>
<dbReference type="AlphaFoldDB" id="A0A1G8Y2S2"/>
<dbReference type="PANTHER" id="PTHR10291">
    <property type="entry name" value="DEHYDRODOLICHYL DIPHOSPHATE SYNTHASE FAMILY MEMBER"/>
    <property type="match status" value="1"/>
</dbReference>
<proteinExistence type="inferred from homology"/>
<comment type="similarity">
    <text evidence="2">Belongs to the UPP synthase family. Z-FPP synthase subfamily.</text>
</comment>
<name>A0A1G8Y2S2_9LACT</name>
<dbReference type="PANTHER" id="PTHR10291:SF43">
    <property type="entry name" value="DEHYDRODOLICHYL DIPHOSPHATE SYNTHASE COMPLEX SUBUNIT DHDDS"/>
    <property type="match status" value="1"/>
</dbReference>
<dbReference type="Gene3D" id="3.40.1180.10">
    <property type="entry name" value="Decaprenyl diphosphate synthase-like"/>
    <property type="match status" value="1"/>
</dbReference>
<dbReference type="InterPro" id="IPR036424">
    <property type="entry name" value="UPP_synth-like_sf"/>
</dbReference>
<dbReference type="GO" id="GO:0045547">
    <property type="term" value="F:ditrans,polycis-polyprenyl diphosphate synthase [(2E,6E)-farnesyl diphosphate specific] activity"/>
    <property type="evidence" value="ECO:0007669"/>
    <property type="project" value="TreeGrafter"/>
</dbReference>
<keyword evidence="4" id="KW-1185">Reference proteome</keyword>
<keyword evidence="1" id="KW-0808">Transferase</keyword>
<evidence type="ECO:0000256" key="1">
    <source>
        <dbReference type="ARBA" id="ARBA00022679"/>
    </source>
</evidence>
<gene>
    <name evidence="3" type="ORF">SAMN04488098_100855</name>
</gene>
<accession>A0A1G8Y2S2</accession>
<dbReference type="InterPro" id="IPR001441">
    <property type="entry name" value="UPP_synth-like"/>
</dbReference>
<dbReference type="GO" id="GO:0016094">
    <property type="term" value="P:polyprenol biosynthetic process"/>
    <property type="evidence" value="ECO:0007669"/>
    <property type="project" value="TreeGrafter"/>
</dbReference>
<dbReference type="STRING" id="426701.SAMN04488098_100855"/>
<dbReference type="CDD" id="cd00475">
    <property type="entry name" value="Cis_IPPS"/>
    <property type="match status" value="1"/>
</dbReference>
<dbReference type="SUPFAM" id="SSF64005">
    <property type="entry name" value="Undecaprenyl diphosphate synthase"/>
    <property type="match status" value="1"/>
</dbReference>
<organism evidence="3 4">
    <name type="scientific">Alkalibacterium thalassium</name>
    <dbReference type="NCBI Taxonomy" id="426701"/>
    <lineage>
        <taxon>Bacteria</taxon>
        <taxon>Bacillati</taxon>
        <taxon>Bacillota</taxon>
        <taxon>Bacilli</taxon>
        <taxon>Lactobacillales</taxon>
        <taxon>Carnobacteriaceae</taxon>
        <taxon>Alkalibacterium</taxon>
    </lineage>
</organism>
<protein>
    <submittedName>
        <fullName evidence="3">Undecaprenyl diphosphate synthase</fullName>
    </submittedName>
</protein>
<evidence type="ECO:0000256" key="2">
    <source>
        <dbReference type="ARBA" id="ARBA00038453"/>
    </source>
</evidence>
<reference evidence="4" key="1">
    <citation type="submission" date="2016-10" db="EMBL/GenBank/DDBJ databases">
        <authorList>
            <person name="Varghese N."/>
            <person name="Submissions S."/>
        </authorList>
    </citation>
    <scope>NUCLEOTIDE SEQUENCE [LARGE SCALE GENOMIC DNA]</scope>
    <source>
        <strain evidence="4">DSM 19181</strain>
    </source>
</reference>